<protein>
    <submittedName>
        <fullName evidence="2">Uncharacterized protein</fullName>
    </submittedName>
</protein>
<dbReference type="RefSeq" id="WP_158741824.1">
    <property type="nucleotide sequence ID" value="NZ_WSLF01000023.1"/>
</dbReference>
<dbReference type="OrthoDB" id="2641383at2"/>
<feature type="transmembrane region" description="Helical" evidence="1">
    <location>
        <begin position="190"/>
        <end position="212"/>
    </location>
</feature>
<sequence>MSKFYPLLAVILIGLIGFIKICISLREVINKRSSAIEYLNKFREFSNDLFQGNINSELYQWLKLNSVKIQKQVSAYGISCNYKPAGANYMIKGYQIILNGISNMLTEYRQFGGLGLGTSILQDEATSIDYTLLTYIGELDSNYEAVFSEMKNPLVWLREGIQSIVVLPISLIYWSGLIQYRTYNILTNNFFIKLIAFVVTVIGLISSVITIVTGYEPFWGIVENIKK</sequence>
<gene>
    <name evidence="2" type="ORF">GND95_14490</name>
</gene>
<feature type="transmembrane region" description="Helical" evidence="1">
    <location>
        <begin position="6"/>
        <end position="23"/>
    </location>
</feature>
<evidence type="ECO:0000313" key="3">
    <source>
        <dbReference type="Proteomes" id="UP000483018"/>
    </source>
</evidence>
<proteinExistence type="predicted"/>
<evidence type="ECO:0000313" key="2">
    <source>
        <dbReference type="EMBL" id="KAE9627817.1"/>
    </source>
</evidence>
<name>A0A7C8HFS6_9FIRM</name>
<dbReference type="AlphaFoldDB" id="A0A7C8HFS6"/>
<keyword evidence="3" id="KW-1185">Reference proteome</keyword>
<keyword evidence="1" id="KW-0812">Transmembrane</keyword>
<comment type="caution">
    <text evidence="2">The sequence shown here is derived from an EMBL/GenBank/DDBJ whole genome shotgun (WGS) entry which is preliminary data.</text>
</comment>
<dbReference type="EMBL" id="WSLF01000023">
    <property type="protein sequence ID" value="KAE9627817.1"/>
    <property type="molecule type" value="Genomic_DNA"/>
</dbReference>
<feature type="transmembrane region" description="Helical" evidence="1">
    <location>
        <begin position="160"/>
        <end position="178"/>
    </location>
</feature>
<organism evidence="2 3">
    <name type="scientific">Defluviitalea raffinosedens</name>
    <dbReference type="NCBI Taxonomy" id="1450156"/>
    <lineage>
        <taxon>Bacteria</taxon>
        <taxon>Bacillati</taxon>
        <taxon>Bacillota</taxon>
        <taxon>Clostridia</taxon>
        <taxon>Lachnospirales</taxon>
        <taxon>Defluviitaleaceae</taxon>
        <taxon>Defluviitalea</taxon>
    </lineage>
</organism>
<evidence type="ECO:0000256" key="1">
    <source>
        <dbReference type="SAM" id="Phobius"/>
    </source>
</evidence>
<dbReference type="Proteomes" id="UP000483018">
    <property type="component" value="Unassembled WGS sequence"/>
</dbReference>
<keyword evidence="1" id="KW-1133">Transmembrane helix</keyword>
<reference evidence="2 3" key="1">
    <citation type="submission" date="2019-12" db="EMBL/GenBank/DDBJ databases">
        <title>Defluviitalea raffinosedens, isolated from a biogas fermenter, genome sequencing and characterization.</title>
        <authorList>
            <person name="Rettenmaier R."/>
            <person name="Schneider M."/>
            <person name="Neuhaus K."/>
            <person name="Liebl W."/>
            <person name="Zverlov V."/>
        </authorList>
    </citation>
    <scope>NUCLEOTIDE SEQUENCE [LARGE SCALE GENOMIC DNA]</scope>
    <source>
        <strain evidence="2 3">249c-K6</strain>
    </source>
</reference>
<keyword evidence="1" id="KW-0472">Membrane</keyword>
<accession>A0A7C8HFS6</accession>